<evidence type="ECO:0000256" key="2">
    <source>
        <dbReference type="SAM" id="Coils"/>
    </source>
</evidence>
<feature type="domain" description="YknX-like C-terminal permuted SH3-like" evidence="6">
    <location>
        <begin position="287"/>
        <end position="352"/>
    </location>
</feature>
<feature type="domain" description="Multidrug resistance protein MdtA-like barrel-sandwich hybrid" evidence="4">
    <location>
        <begin position="73"/>
        <end position="195"/>
    </location>
</feature>
<gene>
    <name evidence="7" type="ORF">J2T57_004203</name>
</gene>
<organism evidence="7 8">
    <name type="scientific">Natronocella acetinitrilica</name>
    <dbReference type="NCBI Taxonomy" id="414046"/>
    <lineage>
        <taxon>Bacteria</taxon>
        <taxon>Pseudomonadati</taxon>
        <taxon>Pseudomonadota</taxon>
        <taxon>Gammaproteobacteria</taxon>
        <taxon>Chromatiales</taxon>
        <taxon>Ectothiorhodospiraceae</taxon>
        <taxon>Natronocella</taxon>
    </lineage>
</organism>
<evidence type="ECO:0000313" key="8">
    <source>
        <dbReference type="Proteomes" id="UP001205843"/>
    </source>
</evidence>
<dbReference type="Gene3D" id="1.10.287.470">
    <property type="entry name" value="Helix hairpin bin"/>
    <property type="match status" value="1"/>
</dbReference>
<evidence type="ECO:0000259" key="4">
    <source>
        <dbReference type="Pfam" id="PF25917"/>
    </source>
</evidence>
<dbReference type="InterPro" id="IPR058637">
    <property type="entry name" value="YknX-like_C"/>
</dbReference>
<dbReference type="GO" id="GO:0015562">
    <property type="term" value="F:efflux transmembrane transporter activity"/>
    <property type="evidence" value="ECO:0007669"/>
    <property type="project" value="TreeGrafter"/>
</dbReference>
<evidence type="ECO:0000256" key="3">
    <source>
        <dbReference type="SAM" id="Phobius"/>
    </source>
</evidence>
<keyword evidence="3" id="KW-0812">Transmembrane</keyword>
<reference evidence="7" key="1">
    <citation type="submission" date="2022-03" db="EMBL/GenBank/DDBJ databases">
        <title>Genomic Encyclopedia of Type Strains, Phase III (KMG-III): the genomes of soil and plant-associated and newly described type strains.</title>
        <authorList>
            <person name="Whitman W."/>
        </authorList>
    </citation>
    <scope>NUCLEOTIDE SEQUENCE</scope>
    <source>
        <strain evidence="7">ANL 6-2</strain>
    </source>
</reference>
<dbReference type="InterPro" id="IPR058792">
    <property type="entry name" value="Beta-barrel_RND_2"/>
</dbReference>
<dbReference type="Gene3D" id="2.40.50.100">
    <property type="match status" value="1"/>
</dbReference>
<keyword evidence="8" id="KW-1185">Reference proteome</keyword>
<dbReference type="RefSeq" id="WP_253484895.1">
    <property type="nucleotide sequence ID" value="NZ_JALJXV010000013.1"/>
</dbReference>
<dbReference type="InterPro" id="IPR058625">
    <property type="entry name" value="MdtA-like_BSH"/>
</dbReference>
<dbReference type="Proteomes" id="UP001205843">
    <property type="component" value="Unassembled WGS sequence"/>
</dbReference>
<keyword evidence="3" id="KW-1133">Transmembrane helix</keyword>
<dbReference type="Pfam" id="PF25917">
    <property type="entry name" value="BSH_RND"/>
    <property type="match status" value="1"/>
</dbReference>
<dbReference type="Gene3D" id="2.40.420.20">
    <property type="match status" value="1"/>
</dbReference>
<name>A0AAE3KDM8_9GAMM</name>
<dbReference type="PANTHER" id="PTHR30469">
    <property type="entry name" value="MULTIDRUG RESISTANCE PROTEIN MDTA"/>
    <property type="match status" value="1"/>
</dbReference>
<feature type="domain" description="CusB-like beta-barrel" evidence="5">
    <location>
        <begin position="206"/>
        <end position="277"/>
    </location>
</feature>
<keyword evidence="3" id="KW-0472">Membrane</keyword>
<accession>A0AAE3KDM8</accession>
<dbReference type="AlphaFoldDB" id="A0AAE3KDM8"/>
<evidence type="ECO:0000259" key="6">
    <source>
        <dbReference type="Pfam" id="PF25989"/>
    </source>
</evidence>
<evidence type="ECO:0000313" key="7">
    <source>
        <dbReference type="EMBL" id="MCP1677029.1"/>
    </source>
</evidence>
<dbReference type="EMBL" id="JALJXV010000013">
    <property type="protein sequence ID" value="MCP1677029.1"/>
    <property type="molecule type" value="Genomic_DNA"/>
</dbReference>
<dbReference type="FunFam" id="2.40.30.170:FF:000010">
    <property type="entry name" value="Efflux RND transporter periplasmic adaptor subunit"/>
    <property type="match status" value="1"/>
</dbReference>
<comment type="caution">
    <text evidence="7">The sequence shown here is derived from an EMBL/GenBank/DDBJ whole genome shotgun (WGS) entry which is preliminary data.</text>
</comment>
<protein>
    <submittedName>
        <fullName evidence="7">Membrane fusion protein (Multidrug efflux system)</fullName>
    </submittedName>
</protein>
<comment type="similarity">
    <text evidence="1">Belongs to the membrane fusion protein (MFP) (TC 8.A.1) family.</text>
</comment>
<evidence type="ECO:0000256" key="1">
    <source>
        <dbReference type="ARBA" id="ARBA00009477"/>
    </source>
</evidence>
<dbReference type="Pfam" id="PF25989">
    <property type="entry name" value="YknX_C"/>
    <property type="match status" value="1"/>
</dbReference>
<dbReference type="Gene3D" id="2.40.30.170">
    <property type="match status" value="1"/>
</dbReference>
<dbReference type="SUPFAM" id="SSF111369">
    <property type="entry name" value="HlyD-like secretion proteins"/>
    <property type="match status" value="1"/>
</dbReference>
<proteinExistence type="inferred from homology"/>
<dbReference type="NCBIfam" id="TIGR01730">
    <property type="entry name" value="RND_mfp"/>
    <property type="match status" value="1"/>
</dbReference>
<dbReference type="PANTHER" id="PTHR30469:SF16">
    <property type="entry name" value="HAE1 FAMILY EFFLUX PUMP MFP COMPONENT"/>
    <property type="match status" value="1"/>
</dbReference>
<feature type="transmembrane region" description="Helical" evidence="3">
    <location>
        <begin position="7"/>
        <end position="24"/>
    </location>
</feature>
<sequence length="372" mass="40554">MRLVYQLLGVAMVAGIGVGAWFAIDHAGQGDASAAGPRGGGGGGAVPVEVVAARTSTVERTVTAVGTTLARESIDVVAEVPGRIRSINFEEGQRVSSGDILFELDRRREEADLRELQAQVRDAERRLRRSRALFEDNSVPEAQVDEDGAALETLQARLSAAETRLDERYIRAPFDGVTGLREVSTGAFVSAGTPLTTLDDIGRLRLEFSVPERFLGLLRSGLAVSAESVGFEGRDFSGEVRRVGARVDPVSRSVRVQSELQNDDRLLRPGMFMTVRMVLDRNDDAVLVPEEALLPEGERVFLFRINDEKAERVQVRTGVRRDGLVEITDGISAGDLVVIAGLQRLRDGVTVRITREHEEDEVARRWAPAGES</sequence>
<dbReference type="InterPro" id="IPR006143">
    <property type="entry name" value="RND_pump_MFP"/>
</dbReference>
<dbReference type="GO" id="GO:1990281">
    <property type="term" value="C:efflux pump complex"/>
    <property type="evidence" value="ECO:0007669"/>
    <property type="project" value="TreeGrafter"/>
</dbReference>
<evidence type="ECO:0000259" key="5">
    <source>
        <dbReference type="Pfam" id="PF25954"/>
    </source>
</evidence>
<feature type="coiled-coil region" evidence="2">
    <location>
        <begin position="106"/>
        <end position="133"/>
    </location>
</feature>
<dbReference type="Pfam" id="PF25954">
    <property type="entry name" value="Beta-barrel_RND_2"/>
    <property type="match status" value="1"/>
</dbReference>
<keyword evidence="2" id="KW-0175">Coiled coil</keyword>